<keyword evidence="2" id="KW-0378">Hydrolase</keyword>
<dbReference type="GO" id="GO:0008474">
    <property type="term" value="F:palmitoyl-(protein) hydrolase activity"/>
    <property type="evidence" value="ECO:0007669"/>
    <property type="project" value="TreeGrafter"/>
</dbReference>
<keyword evidence="6" id="KW-1185">Reference proteome</keyword>
<dbReference type="GO" id="GO:0005764">
    <property type="term" value="C:lysosome"/>
    <property type="evidence" value="ECO:0007669"/>
    <property type="project" value="TreeGrafter"/>
</dbReference>
<dbReference type="GO" id="GO:0007399">
    <property type="term" value="P:nervous system development"/>
    <property type="evidence" value="ECO:0007669"/>
    <property type="project" value="TreeGrafter"/>
</dbReference>
<proteinExistence type="inferred from homology"/>
<comment type="catalytic activity">
    <reaction evidence="4">
        <text>S-hexadecanoyl-N-acetylcysteamine + H2O = N-acetylcysteamine + hexadecanoate + H(+)</text>
        <dbReference type="Rhea" id="RHEA:84099"/>
        <dbReference type="ChEBI" id="CHEBI:7896"/>
        <dbReference type="ChEBI" id="CHEBI:15377"/>
        <dbReference type="ChEBI" id="CHEBI:15378"/>
        <dbReference type="ChEBI" id="CHEBI:74410"/>
        <dbReference type="ChEBI" id="CHEBI:233601"/>
    </reaction>
</comment>
<sequence>MSGHDEQIKTQAEVKVASPSCLWLLVVTLLPGSGAARVPWRVDPATPLPLLSKKMVEKKIPGIYILSLKIGKTLMEDVENSFFLNVNSQVTTVCQILAKDLKLQQGYNRCPSPPMINLISIGRQHQSSSHICDLIRKALNAGAYNKAIQEPLEDMYHNHSIFLAILIRSEAGLGFYRSGQAKETIPLQETSLYTQDCLGLKEMDNAGQLVFLAVEGGPSSTVSGMVLCPYHTLPSVKPL</sequence>
<reference evidence="5" key="1">
    <citation type="submission" date="2020-12" db="EMBL/GenBank/DDBJ databases">
        <authorList>
            <consortium name="Molecular Ecology Group"/>
        </authorList>
    </citation>
    <scope>NUCLEOTIDE SEQUENCE</scope>
    <source>
        <strain evidence="5">TBG_1078</strain>
    </source>
</reference>
<dbReference type="GO" id="GO:0006898">
    <property type="term" value="P:receptor-mediated endocytosis"/>
    <property type="evidence" value="ECO:0007669"/>
    <property type="project" value="TreeGrafter"/>
</dbReference>
<comment type="similarity">
    <text evidence="1">Belongs to the palmitoyl-protein thioesterase family.</text>
</comment>
<dbReference type="Gene3D" id="3.40.50.1820">
    <property type="entry name" value="alpha/beta hydrolase"/>
    <property type="match status" value="2"/>
</dbReference>
<dbReference type="Pfam" id="PF02089">
    <property type="entry name" value="Palm_thioest"/>
    <property type="match status" value="2"/>
</dbReference>
<organism evidence="5 6">
    <name type="scientific">Nyctereutes procyonoides</name>
    <name type="common">Raccoon dog</name>
    <name type="synonym">Canis procyonoides</name>
    <dbReference type="NCBI Taxonomy" id="34880"/>
    <lineage>
        <taxon>Eukaryota</taxon>
        <taxon>Metazoa</taxon>
        <taxon>Chordata</taxon>
        <taxon>Craniata</taxon>
        <taxon>Vertebrata</taxon>
        <taxon>Euteleostomi</taxon>
        <taxon>Mammalia</taxon>
        <taxon>Eutheria</taxon>
        <taxon>Laurasiatheria</taxon>
        <taxon>Carnivora</taxon>
        <taxon>Caniformia</taxon>
        <taxon>Canidae</taxon>
        <taxon>Nyctereutes</taxon>
    </lineage>
</organism>
<dbReference type="InterPro" id="IPR029058">
    <property type="entry name" value="AB_hydrolase_fold"/>
</dbReference>
<dbReference type="Proteomes" id="UP000645828">
    <property type="component" value="Unassembled WGS sequence"/>
</dbReference>
<gene>
    <name evidence="5" type="ORF">NYPRO_LOCUS820</name>
</gene>
<dbReference type="EC" id="3.1.2.2" evidence="3"/>
<dbReference type="SUPFAM" id="SSF53474">
    <property type="entry name" value="alpha/beta-Hydrolases"/>
    <property type="match status" value="1"/>
</dbReference>
<comment type="caution">
    <text evidence="5">The sequence shown here is derived from an EMBL/GenBank/DDBJ whole genome shotgun (WGS) entry which is preliminary data.</text>
</comment>
<evidence type="ECO:0000256" key="4">
    <source>
        <dbReference type="ARBA" id="ARBA00093223"/>
    </source>
</evidence>
<accession>A0A811XXC7</accession>
<dbReference type="PANTHER" id="PTHR11247">
    <property type="entry name" value="PALMITOYL-PROTEIN THIOESTERASE/DOLICHYLDIPHOSPHATASE 1"/>
    <property type="match status" value="1"/>
</dbReference>
<name>A0A811XXC7_NYCPR</name>
<dbReference type="AlphaFoldDB" id="A0A811XXC7"/>
<evidence type="ECO:0000313" key="6">
    <source>
        <dbReference type="Proteomes" id="UP000645828"/>
    </source>
</evidence>
<dbReference type="EMBL" id="CAJHUB010000649">
    <property type="protein sequence ID" value="CAD7667507.1"/>
    <property type="molecule type" value="Genomic_DNA"/>
</dbReference>
<evidence type="ECO:0000313" key="5">
    <source>
        <dbReference type="EMBL" id="CAD7667507.1"/>
    </source>
</evidence>
<protein>
    <recommendedName>
        <fullName evidence="3">palmitoyl-CoA hydrolase</fullName>
        <ecNumber evidence="3">3.1.2.2</ecNumber>
    </recommendedName>
</protein>
<dbReference type="PANTHER" id="PTHR11247:SF8">
    <property type="entry name" value="PALMITOYL-PROTEIN THIOESTERASE 1"/>
    <property type="match status" value="1"/>
</dbReference>
<evidence type="ECO:0000256" key="3">
    <source>
        <dbReference type="ARBA" id="ARBA00038848"/>
    </source>
</evidence>
<evidence type="ECO:0000256" key="1">
    <source>
        <dbReference type="ARBA" id="ARBA00010758"/>
    </source>
</evidence>
<evidence type="ECO:0000256" key="2">
    <source>
        <dbReference type="ARBA" id="ARBA00022801"/>
    </source>
</evidence>